<dbReference type="SUPFAM" id="SSF48452">
    <property type="entry name" value="TPR-like"/>
    <property type="match status" value="1"/>
</dbReference>
<gene>
    <name evidence="4" type="ORF">UT40_C0012G0002</name>
</gene>
<proteinExistence type="predicted"/>
<feature type="repeat" description="TPR" evidence="3">
    <location>
        <begin position="31"/>
        <end position="64"/>
    </location>
</feature>
<dbReference type="Proteomes" id="UP000034690">
    <property type="component" value="Unassembled WGS sequence"/>
</dbReference>
<dbReference type="AlphaFoldDB" id="A0A0G0NLH2"/>
<dbReference type="PANTHER" id="PTHR44858">
    <property type="entry name" value="TETRATRICOPEPTIDE REPEAT PROTEIN 6"/>
    <property type="match status" value="1"/>
</dbReference>
<reference evidence="4 5" key="1">
    <citation type="journal article" date="2015" name="Nature">
        <title>rRNA introns, odd ribosomes, and small enigmatic genomes across a large radiation of phyla.</title>
        <authorList>
            <person name="Brown C.T."/>
            <person name="Hug L.A."/>
            <person name="Thomas B.C."/>
            <person name="Sharon I."/>
            <person name="Castelle C.J."/>
            <person name="Singh A."/>
            <person name="Wilkins M.J."/>
            <person name="Williams K.H."/>
            <person name="Banfield J.F."/>
        </authorList>
    </citation>
    <scope>NUCLEOTIDE SEQUENCE [LARGE SCALE GENOMIC DNA]</scope>
</reference>
<keyword evidence="2 3" id="KW-0802">TPR repeat</keyword>
<evidence type="ECO:0000313" key="5">
    <source>
        <dbReference type="Proteomes" id="UP000034690"/>
    </source>
</evidence>
<dbReference type="PROSITE" id="PS50005">
    <property type="entry name" value="TPR"/>
    <property type="match status" value="1"/>
</dbReference>
<sequence length="110" mass="12745">MFIRLSITNPIFLINARDTLIEAVKLAPTEAKLFYNLGVAYLRTGDYEKASETIQKTIEMKPNYKEAHYALALMYIDKGEKEKAREELNYILTNISPDDTNIKRELDELQ</sequence>
<dbReference type="Gene3D" id="1.25.40.10">
    <property type="entry name" value="Tetratricopeptide repeat domain"/>
    <property type="match status" value="1"/>
</dbReference>
<dbReference type="PATRIC" id="fig|1618551.3.peg.599"/>
<organism evidence="4 5">
    <name type="scientific">Candidatus Woesebacteria bacterium GW2011_GWA1_39_21b</name>
    <dbReference type="NCBI Taxonomy" id="1618551"/>
    <lineage>
        <taxon>Bacteria</taxon>
        <taxon>Candidatus Woeseibacteriota</taxon>
    </lineage>
</organism>
<evidence type="ECO:0000256" key="2">
    <source>
        <dbReference type="ARBA" id="ARBA00022803"/>
    </source>
</evidence>
<evidence type="ECO:0000256" key="1">
    <source>
        <dbReference type="ARBA" id="ARBA00022737"/>
    </source>
</evidence>
<evidence type="ECO:0000313" key="4">
    <source>
        <dbReference type="EMBL" id="KKR13636.1"/>
    </source>
</evidence>
<dbReference type="Pfam" id="PF13432">
    <property type="entry name" value="TPR_16"/>
    <property type="match status" value="1"/>
</dbReference>
<protein>
    <submittedName>
        <fullName evidence="4">Tetratricopeptide TPR_1 repeat-containing protein</fullName>
    </submittedName>
</protein>
<comment type="caution">
    <text evidence="4">The sequence shown here is derived from an EMBL/GenBank/DDBJ whole genome shotgun (WGS) entry which is preliminary data.</text>
</comment>
<dbReference type="PANTHER" id="PTHR44858:SF1">
    <property type="entry name" value="UDP-N-ACETYLGLUCOSAMINE--PEPTIDE N-ACETYLGLUCOSAMINYLTRANSFERASE SPINDLY-RELATED"/>
    <property type="match status" value="1"/>
</dbReference>
<accession>A0A0G0NLH2</accession>
<name>A0A0G0NLH2_9BACT</name>
<keyword evidence="1" id="KW-0677">Repeat</keyword>
<dbReference type="EMBL" id="LBWQ01000012">
    <property type="protein sequence ID" value="KKR13636.1"/>
    <property type="molecule type" value="Genomic_DNA"/>
</dbReference>
<evidence type="ECO:0000256" key="3">
    <source>
        <dbReference type="PROSITE-ProRule" id="PRU00339"/>
    </source>
</evidence>
<dbReference type="InterPro" id="IPR019734">
    <property type="entry name" value="TPR_rpt"/>
</dbReference>
<dbReference type="SMART" id="SM00028">
    <property type="entry name" value="TPR"/>
    <property type="match status" value="1"/>
</dbReference>
<dbReference type="InterPro" id="IPR011990">
    <property type="entry name" value="TPR-like_helical_dom_sf"/>
</dbReference>
<dbReference type="PROSITE" id="PS50293">
    <property type="entry name" value="TPR_REGION"/>
    <property type="match status" value="1"/>
</dbReference>
<dbReference type="InterPro" id="IPR050498">
    <property type="entry name" value="Ycf3"/>
</dbReference>